<evidence type="ECO:0000313" key="3">
    <source>
        <dbReference type="EMBL" id="SFH88657.1"/>
    </source>
</evidence>
<keyword evidence="1" id="KW-1133">Transmembrane helix</keyword>
<name>A0A1I3DPL2_9SPHI</name>
<feature type="domain" description="DUF305" evidence="2">
    <location>
        <begin position="95"/>
        <end position="150"/>
    </location>
</feature>
<dbReference type="Proteomes" id="UP000198670">
    <property type="component" value="Unassembled WGS sequence"/>
</dbReference>
<keyword evidence="4" id="KW-1185">Reference proteome</keyword>
<dbReference type="InterPro" id="IPR005183">
    <property type="entry name" value="DUF305_CopM-like"/>
</dbReference>
<evidence type="ECO:0000256" key="1">
    <source>
        <dbReference type="SAM" id="Phobius"/>
    </source>
</evidence>
<accession>A0A1I3DPL2</accession>
<sequence>MKNGNYGKFALLLTASFLLMYAIMFLNVNEPDHIYINMTRFYMTQMMIAAMAVLMLAMMPMMYPDKKKNRALIIVGIVVFGLAFAGVHRQVGISDVQYMKGMIPHHSIAIMTSENAHITDPRVRKLADGIIATQEKEIKEMKALIDSLQQKH</sequence>
<gene>
    <name evidence="3" type="ORF">SAMN05444682_101578</name>
</gene>
<feature type="transmembrane region" description="Helical" evidence="1">
    <location>
        <begin position="9"/>
        <end position="28"/>
    </location>
</feature>
<feature type="transmembrane region" description="Helical" evidence="1">
    <location>
        <begin position="40"/>
        <end position="59"/>
    </location>
</feature>
<keyword evidence="1" id="KW-0812">Transmembrane</keyword>
<dbReference type="InterPro" id="IPR012347">
    <property type="entry name" value="Ferritin-like"/>
</dbReference>
<dbReference type="RefSeq" id="WP_090623958.1">
    <property type="nucleotide sequence ID" value="NZ_FOQO01000001.1"/>
</dbReference>
<keyword evidence="1" id="KW-0472">Membrane</keyword>
<organism evidence="3 4">
    <name type="scientific">Parapedobacter indicus</name>
    <dbReference type="NCBI Taxonomy" id="1477437"/>
    <lineage>
        <taxon>Bacteria</taxon>
        <taxon>Pseudomonadati</taxon>
        <taxon>Bacteroidota</taxon>
        <taxon>Sphingobacteriia</taxon>
        <taxon>Sphingobacteriales</taxon>
        <taxon>Sphingobacteriaceae</taxon>
        <taxon>Parapedobacter</taxon>
    </lineage>
</organism>
<dbReference type="AlphaFoldDB" id="A0A1I3DPL2"/>
<evidence type="ECO:0000259" key="2">
    <source>
        <dbReference type="Pfam" id="PF03713"/>
    </source>
</evidence>
<feature type="transmembrane region" description="Helical" evidence="1">
    <location>
        <begin position="71"/>
        <end position="88"/>
    </location>
</feature>
<dbReference type="Pfam" id="PF03713">
    <property type="entry name" value="DUF305"/>
    <property type="match status" value="1"/>
</dbReference>
<dbReference type="OrthoDB" id="517560at2"/>
<reference evidence="3 4" key="1">
    <citation type="submission" date="2016-10" db="EMBL/GenBank/DDBJ databases">
        <authorList>
            <person name="de Groot N.N."/>
        </authorList>
    </citation>
    <scope>NUCLEOTIDE SEQUENCE [LARGE SCALE GENOMIC DNA]</scope>
    <source>
        <strain evidence="3 4">RK1</strain>
    </source>
</reference>
<proteinExistence type="predicted"/>
<protein>
    <recommendedName>
        <fullName evidence="2">DUF305 domain-containing protein</fullName>
    </recommendedName>
</protein>
<evidence type="ECO:0000313" key="4">
    <source>
        <dbReference type="Proteomes" id="UP000198670"/>
    </source>
</evidence>
<dbReference type="Gene3D" id="1.20.1260.10">
    <property type="match status" value="1"/>
</dbReference>
<dbReference type="STRING" id="1477437.SAMN05444682_101578"/>
<dbReference type="EMBL" id="FOQO01000001">
    <property type="protein sequence ID" value="SFH88657.1"/>
    <property type="molecule type" value="Genomic_DNA"/>
</dbReference>